<name>A0A1X9ME52_9BACI</name>
<organism evidence="2 3">
    <name type="scientific">Halalkalibacter krulwichiae</name>
    <dbReference type="NCBI Taxonomy" id="199441"/>
    <lineage>
        <taxon>Bacteria</taxon>
        <taxon>Bacillati</taxon>
        <taxon>Bacillota</taxon>
        <taxon>Bacilli</taxon>
        <taxon>Bacillales</taxon>
        <taxon>Bacillaceae</taxon>
        <taxon>Halalkalibacter</taxon>
    </lineage>
</organism>
<dbReference type="PIRSF" id="PIRSF034852">
    <property type="entry name" value="UCP034852"/>
    <property type="match status" value="1"/>
</dbReference>
<evidence type="ECO:0000313" key="2">
    <source>
        <dbReference type="EMBL" id="ARK30810.1"/>
    </source>
</evidence>
<dbReference type="RefSeq" id="WP_066149708.1">
    <property type="nucleotide sequence ID" value="NZ_CP020814.1"/>
</dbReference>
<dbReference type="SUPFAM" id="SSF89360">
    <property type="entry name" value="HesB-like domain"/>
    <property type="match status" value="1"/>
</dbReference>
<comment type="similarity">
    <text evidence="1">Belongs to the HesB/IscA family.</text>
</comment>
<evidence type="ECO:0000256" key="1">
    <source>
        <dbReference type="ARBA" id="ARBA00006718"/>
    </source>
</evidence>
<dbReference type="Proteomes" id="UP000193006">
    <property type="component" value="Chromosome"/>
</dbReference>
<accession>A0A1X9ME52</accession>
<keyword evidence="3" id="KW-1185">Reference proteome</keyword>
<proteinExistence type="inferred from homology"/>
<dbReference type="AlphaFoldDB" id="A0A1X9ME52"/>
<dbReference type="InterPro" id="IPR008326">
    <property type="entry name" value="PdhI-like"/>
</dbReference>
<reference evidence="2 3" key="1">
    <citation type="submission" date="2017-04" db="EMBL/GenBank/DDBJ databases">
        <title>Bacillus krulwichiae AM31D Genome sequencing and assembly.</title>
        <authorList>
            <person name="Krulwich T.A."/>
            <person name="Anastor L."/>
            <person name="Ehrlich R."/>
            <person name="Ehrlich G.D."/>
            <person name="Janto B."/>
        </authorList>
    </citation>
    <scope>NUCLEOTIDE SEQUENCE [LARGE SCALE GENOMIC DNA]</scope>
    <source>
        <strain evidence="2 3">AM31D</strain>
    </source>
</reference>
<dbReference type="EMBL" id="CP020814">
    <property type="protein sequence ID" value="ARK30810.1"/>
    <property type="molecule type" value="Genomic_DNA"/>
</dbReference>
<sequence>MNIHITKPAIQWFKEEFNLNEKTEYIRFFARYGGCGSIQSGFSLGISHDTEIPSDIGVEEVVDGIHFYISEEDIWYFKGYDLKVKYSRKNDEIEFVYEGE</sequence>
<protein>
    <submittedName>
        <fullName evidence="2">Iron-sulfur cluster biosynthesis</fullName>
    </submittedName>
</protein>
<dbReference type="InterPro" id="IPR035903">
    <property type="entry name" value="HesB-like_dom_sf"/>
</dbReference>
<dbReference type="KEGG" id="bkw:BkAM31D_13720"/>
<gene>
    <name evidence="2" type="ORF">BkAM31D_13720</name>
</gene>
<dbReference type="STRING" id="199441.BkAM31D_13720"/>
<evidence type="ECO:0000313" key="3">
    <source>
        <dbReference type="Proteomes" id="UP000193006"/>
    </source>
</evidence>
<dbReference type="Gene3D" id="2.60.300.12">
    <property type="entry name" value="HesB-like domain"/>
    <property type="match status" value="1"/>
</dbReference>